<evidence type="ECO:0000313" key="1">
    <source>
        <dbReference type="EMBL" id="RPD56566.1"/>
    </source>
</evidence>
<dbReference type="Gene3D" id="3.80.10.10">
    <property type="entry name" value="Ribonuclease Inhibitor"/>
    <property type="match status" value="1"/>
</dbReference>
<dbReference type="EMBL" id="ML122287">
    <property type="protein sequence ID" value="RPD56566.1"/>
    <property type="molecule type" value="Genomic_DNA"/>
</dbReference>
<evidence type="ECO:0000313" key="2">
    <source>
        <dbReference type="Proteomes" id="UP000313359"/>
    </source>
</evidence>
<dbReference type="InterPro" id="IPR032675">
    <property type="entry name" value="LRR_dom_sf"/>
</dbReference>
<dbReference type="OrthoDB" id="3222238at2759"/>
<sequence>MQSATHFALNSPDVLEEIFGWLGLHDHIAGDGRDALREALYAAALVCRTFSQHALDRLWHTLDEVHPLLSVLPSFRYNKDEDACMFSREATPEEWQRFELYACRVHALKYDDGYEIPVHSSAWTYLQSHCQAHGAPLLPRMKSLVLRDLSTSDLGPVLVLPGPTLRHLSISFESRLPYRLPGSAEPVFAMALDAVAAHSPDLHTLHFDHTFYLDASAVLALGRLARLSNLSFCQCDRCALPDFRAFWTASPVPASLRTLELAVQDLPADFVAGPGGLRFLQVLKVCGTSGDIDNFVRGIQPTSSRLHTVEIVSWRQWDAEFGEDSEAPPPHLSSICRSLPSTSLRSLELNLDISSATSSPCTFSAIAAALRPLSNLAAFTLHAGPKRIPISDEGVRTLGEACPRLRSLTVTQHYYNPPDSGSVTLAVLGEIARSCPALESLSLPRLAAWDCVPQPEEAEVPVAAHGLRSLEFQEVAGAAEPSFVASAIARIFPHLKLGALGDSKSLGGRKEQGEWKRVRAILCEMDEAM</sequence>
<dbReference type="SUPFAM" id="SSF52047">
    <property type="entry name" value="RNI-like"/>
    <property type="match status" value="1"/>
</dbReference>
<protein>
    <recommendedName>
        <fullName evidence="3">F-box domain-containing protein</fullName>
    </recommendedName>
</protein>
<dbReference type="PANTHER" id="PTHR38926">
    <property type="entry name" value="F-BOX DOMAIN CONTAINING PROTEIN, EXPRESSED"/>
    <property type="match status" value="1"/>
</dbReference>
<dbReference type="PANTHER" id="PTHR38926:SF5">
    <property type="entry name" value="F-BOX AND LEUCINE-RICH REPEAT PROTEIN 6"/>
    <property type="match status" value="1"/>
</dbReference>
<reference evidence="1" key="1">
    <citation type="journal article" date="2018" name="Genome Biol. Evol.">
        <title>Genomics and development of Lentinus tigrinus, a white-rot wood-decaying mushroom with dimorphic fruiting bodies.</title>
        <authorList>
            <person name="Wu B."/>
            <person name="Xu Z."/>
            <person name="Knudson A."/>
            <person name="Carlson A."/>
            <person name="Chen N."/>
            <person name="Kovaka S."/>
            <person name="LaButti K."/>
            <person name="Lipzen A."/>
            <person name="Pennachio C."/>
            <person name="Riley R."/>
            <person name="Schakwitz W."/>
            <person name="Umezawa K."/>
            <person name="Ohm R.A."/>
            <person name="Grigoriev I.V."/>
            <person name="Nagy L.G."/>
            <person name="Gibbons J."/>
            <person name="Hibbett D."/>
        </authorList>
    </citation>
    <scope>NUCLEOTIDE SEQUENCE [LARGE SCALE GENOMIC DNA]</scope>
    <source>
        <strain evidence="1">ALCF2SS1-6</strain>
    </source>
</reference>
<keyword evidence="2" id="KW-1185">Reference proteome</keyword>
<evidence type="ECO:0008006" key="3">
    <source>
        <dbReference type="Google" id="ProtNLM"/>
    </source>
</evidence>
<gene>
    <name evidence="1" type="ORF">L227DRAFT_614440</name>
</gene>
<accession>A0A5C2RZP3</accession>
<name>A0A5C2RZP3_9APHY</name>
<dbReference type="Proteomes" id="UP000313359">
    <property type="component" value="Unassembled WGS sequence"/>
</dbReference>
<dbReference type="STRING" id="1328759.A0A5C2RZP3"/>
<proteinExistence type="predicted"/>
<organism evidence="1 2">
    <name type="scientific">Lentinus tigrinus ALCF2SS1-6</name>
    <dbReference type="NCBI Taxonomy" id="1328759"/>
    <lineage>
        <taxon>Eukaryota</taxon>
        <taxon>Fungi</taxon>
        <taxon>Dikarya</taxon>
        <taxon>Basidiomycota</taxon>
        <taxon>Agaricomycotina</taxon>
        <taxon>Agaricomycetes</taxon>
        <taxon>Polyporales</taxon>
        <taxon>Polyporaceae</taxon>
        <taxon>Lentinus</taxon>
    </lineage>
</organism>
<dbReference type="AlphaFoldDB" id="A0A5C2RZP3"/>